<dbReference type="EMBL" id="JASPKZ010010256">
    <property type="protein sequence ID" value="KAJ9574860.1"/>
    <property type="molecule type" value="Genomic_DNA"/>
</dbReference>
<gene>
    <name evidence="2" type="ORF">L9F63_007985</name>
</gene>
<dbReference type="AlphaFoldDB" id="A0AAD7Z6W4"/>
<sequence length="53" mass="5717">SVQHDLDQSQNMFPNDAPSPGKHAPTYSLNLLLRHPRIARAKCGGAPSCCNTT</sequence>
<dbReference type="Proteomes" id="UP001233999">
    <property type="component" value="Unassembled WGS sequence"/>
</dbReference>
<feature type="non-terminal residue" evidence="2">
    <location>
        <position position="1"/>
    </location>
</feature>
<keyword evidence="3" id="KW-1185">Reference proteome</keyword>
<feature type="region of interest" description="Disordered" evidence="1">
    <location>
        <begin position="1"/>
        <end position="27"/>
    </location>
</feature>
<evidence type="ECO:0000313" key="3">
    <source>
        <dbReference type="Proteomes" id="UP001233999"/>
    </source>
</evidence>
<comment type="caution">
    <text evidence="2">The sequence shown here is derived from an EMBL/GenBank/DDBJ whole genome shotgun (WGS) entry which is preliminary data.</text>
</comment>
<accession>A0AAD7Z6W4</accession>
<reference evidence="2" key="1">
    <citation type="journal article" date="2023" name="IScience">
        <title>Live-bearing cockroach genome reveals convergent evolutionary mechanisms linked to viviparity in insects and beyond.</title>
        <authorList>
            <person name="Fouks B."/>
            <person name="Harrison M.C."/>
            <person name="Mikhailova A.A."/>
            <person name="Marchal E."/>
            <person name="English S."/>
            <person name="Carruthers M."/>
            <person name="Jennings E.C."/>
            <person name="Chiamaka E.L."/>
            <person name="Frigard R.A."/>
            <person name="Pippel M."/>
            <person name="Attardo G.M."/>
            <person name="Benoit J.B."/>
            <person name="Bornberg-Bauer E."/>
            <person name="Tobe S.S."/>
        </authorList>
    </citation>
    <scope>NUCLEOTIDE SEQUENCE</scope>
    <source>
        <strain evidence="2">Stay&amp;Tobe</strain>
    </source>
</reference>
<protein>
    <submittedName>
        <fullName evidence="2">Uncharacterized protein</fullName>
    </submittedName>
</protein>
<evidence type="ECO:0000313" key="2">
    <source>
        <dbReference type="EMBL" id="KAJ9574860.1"/>
    </source>
</evidence>
<proteinExistence type="predicted"/>
<name>A0AAD7Z6W4_DIPPU</name>
<reference evidence="2" key="2">
    <citation type="submission" date="2023-05" db="EMBL/GenBank/DDBJ databases">
        <authorList>
            <person name="Fouks B."/>
        </authorList>
    </citation>
    <scope>NUCLEOTIDE SEQUENCE</scope>
    <source>
        <strain evidence="2">Stay&amp;Tobe</strain>
        <tissue evidence="2">Testes</tissue>
    </source>
</reference>
<organism evidence="2 3">
    <name type="scientific">Diploptera punctata</name>
    <name type="common">Pacific beetle cockroach</name>
    <dbReference type="NCBI Taxonomy" id="6984"/>
    <lineage>
        <taxon>Eukaryota</taxon>
        <taxon>Metazoa</taxon>
        <taxon>Ecdysozoa</taxon>
        <taxon>Arthropoda</taxon>
        <taxon>Hexapoda</taxon>
        <taxon>Insecta</taxon>
        <taxon>Pterygota</taxon>
        <taxon>Neoptera</taxon>
        <taxon>Polyneoptera</taxon>
        <taxon>Dictyoptera</taxon>
        <taxon>Blattodea</taxon>
        <taxon>Blaberoidea</taxon>
        <taxon>Blaberidae</taxon>
        <taxon>Diplopterinae</taxon>
        <taxon>Diploptera</taxon>
    </lineage>
</organism>
<feature type="non-terminal residue" evidence="2">
    <location>
        <position position="53"/>
    </location>
</feature>
<evidence type="ECO:0000256" key="1">
    <source>
        <dbReference type="SAM" id="MobiDB-lite"/>
    </source>
</evidence>